<organism evidence="1 2">
    <name type="scientific">Oceanithermus desulfurans NBRC 100063</name>
    <dbReference type="NCBI Taxonomy" id="1227550"/>
    <lineage>
        <taxon>Bacteria</taxon>
        <taxon>Thermotogati</taxon>
        <taxon>Deinococcota</taxon>
        <taxon>Deinococci</taxon>
        <taxon>Thermales</taxon>
        <taxon>Thermaceae</taxon>
        <taxon>Oceanithermus</taxon>
    </lineage>
</organism>
<comment type="caution">
    <text evidence="1">The sequence shown here is derived from an EMBL/GenBank/DDBJ whole genome shotgun (WGS) entry which is preliminary data.</text>
</comment>
<evidence type="ECO:0000313" key="1">
    <source>
        <dbReference type="EMBL" id="GEM90749.1"/>
    </source>
</evidence>
<reference evidence="1 2" key="1">
    <citation type="submission" date="2019-07" db="EMBL/GenBank/DDBJ databases">
        <title>Whole genome shotgun sequence of Oceanithermus desulfurans NBRC 100063.</title>
        <authorList>
            <person name="Hosoyama A."/>
            <person name="Uohara A."/>
            <person name="Ohji S."/>
            <person name="Ichikawa N."/>
        </authorList>
    </citation>
    <scope>NUCLEOTIDE SEQUENCE [LARGE SCALE GENOMIC DNA]</scope>
    <source>
        <strain evidence="1 2">NBRC 100063</strain>
    </source>
</reference>
<accession>A0A511RM79</accession>
<dbReference type="OrthoDB" id="26263at2"/>
<evidence type="ECO:0000313" key="2">
    <source>
        <dbReference type="Proteomes" id="UP000321827"/>
    </source>
</evidence>
<name>A0A511RM79_9DEIN</name>
<dbReference type="EMBL" id="BJXN01000020">
    <property type="protein sequence ID" value="GEM90749.1"/>
    <property type="molecule type" value="Genomic_DNA"/>
</dbReference>
<dbReference type="Proteomes" id="UP000321827">
    <property type="component" value="Unassembled WGS sequence"/>
</dbReference>
<protein>
    <recommendedName>
        <fullName evidence="3">Cupin 2 conserved barrel domain-containing protein</fullName>
    </recommendedName>
</protein>
<proteinExistence type="predicted"/>
<sequence length="92" mass="9834">MTRAVRLPLAQLAAGGRFELPGWPGMEVRRLTAAQTHGAGRALYLLVAGELLVDLPDGRYLHLRPGEAAEVDGAHVLSPIEEAVVLAWKPSS</sequence>
<dbReference type="AlphaFoldDB" id="A0A511RM79"/>
<dbReference type="RefSeq" id="WP_147148770.1">
    <property type="nucleotide sequence ID" value="NZ_BJXN01000020.1"/>
</dbReference>
<gene>
    <name evidence="1" type="ORF">ODE01S_21830</name>
</gene>
<evidence type="ECO:0008006" key="3">
    <source>
        <dbReference type="Google" id="ProtNLM"/>
    </source>
</evidence>